<evidence type="ECO:0000313" key="1">
    <source>
        <dbReference type="EMBL" id="MCQ8278909.1"/>
    </source>
</evidence>
<proteinExistence type="predicted"/>
<sequence>MKDLFLKPFRSNSELSNYMRTTAHLQTVKSRREAVNVAVIDDEAFAPQTNLQSYGYRITPIGDMKDLAEVAGYHMVLCDIMGVGRHFDMATQGASLISEIKKNYPEKIVIAYTGAMLNEKASKIAQQRADAIIKKGIDIEDWITKLDHFSEAAVDPHVIWNKVRTRLIEIDVSTKDVMLLEDAYVRSVFRRDPMLSHLKSRSERMNIGSDVRAIIQGLASSAIFSAIVGHS</sequence>
<name>A0ABT1W7P6_9PROT</name>
<gene>
    <name evidence="1" type="ORF">NFI95_10660</name>
</gene>
<comment type="caution">
    <text evidence="1">The sequence shown here is derived from an EMBL/GenBank/DDBJ whole genome shotgun (WGS) entry which is preliminary data.</text>
</comment>
<dbReference type="InterPro" id="IPR011006">
    <property type="entry name" value="CheY-like_superfamily"/>
</dbReference>
<accession>A0ABT1W7P6</accession>
<keyword evidence="2" id="KW-1185">Reference proteome</keyword>
<organism evidence="1 2">
    <name type="scientific">Endosaccharibacter trunci</name>
    <dbReference type="NCBI Taxonomy" id="2812733"/>
    <lineage>
        <taxon>Bacteria</taxon>
        <taxon>Pseudomonadati</taxon>
        <taxon>Pseudomonadota</taxon>
        <taxon>Alphaproteobacteria</taxon>
        <taxon>Acetobacterales</taxon>
        <taxon>Acetobacteraceae</taxon>
        <taxon>Endosaccharibacter</taxon>
    </lineage>
</organism>
<dbReference type="EMBL" id="JAMSKV010000008">
    <property type="protein sequence ID" value="MCQ8278909.1"/>
    <property type="molecule type" value="Genomic_DNA"/>
</dbReference>
<evidence type="ECO:0008006" key="3">
    <source>
        <dbReference type="Google" id="ProtNLM"/>
    </source>
</evidence>
<dbReference type="RefSeq" id="WP_422864388.1">
    <property type="nucleotide sequence ID" value="NZ_JAMSKV010000008.1"/>
</dbReference>
<protein>
    <recommendedName>
        <fullName evidence="3">Response regulator</fullName>
    </recommendedName>
</protein>
<dbReference type="Gene3D" id="3.40.50.2300">
    <property type="match status" value="1"/>
</dbReference>
<reference evidence="1 2" key="1">
    <citation type="submission" date="2022-06" db="EMBL/GenBank/DDBJ databases">
        <title>Endosaccharibacter gen. nov., sp. nov., endophytic bacteria isolated from sugarcane.</title>
        <authorList>
            <person name="Pitiwittayakul N."/>
            <person name="Yukphan P."/>
            <person name="Charoenyingcharoen P."/>
            <person name="Tanasupawat S."/>
        </authorList>
    </citation>
    <scope>NUCLEOTIDE SEQUENCE [LARGE SCALE GENOMIC DNA]</scope>
    <source>
        <strain evidence="1 2">KSS8</strain>
    </source>
</reference>
<evidence type="ECO:0000313" key="2">
    <source>
        <dbReference type="Proteomes" id="UP001524587"/>
    </source>
</evidence>
<dbReference type="Proteomes" id="UP001524587">
    <property type="component" value="Unassembled WGS sequence"/>
</dbReference>
<dbReference type="SUPFAM" id="SSF52172">
    <property type="entry name" value="CheY-like"/>
    <property type="match status" value="1"/>
</dbReference>